<reference evidence="2" key="1">
    <citation type="submission" date="2020-06" db="EMBL/GenBank/DDBJ databases">
        <title>Genomes of multiple members of Pneumocystis genus reveal paths to human pathogen Pneumocystis jirovecii.</title>
        <authorList>
            <person name="Cisse O.H."/>
            <person name="Ma L."/>
            <person name="Dekker J."/>
            <person name="Khil P."/>
            <person name="Jo J."/>
            <person name="Brenchley J."/>
            <person name="Blair R."/>
            <person name="Pahar B."/>
            <person name="Chabe M."/>
            <person name="Van Rompay K.A."/>
            <person name="Keesler R."/>
            <person name="Sukura A."/>
            <person name="Hirsch V."/>
            <person name="Kutty G."/>
            <person name="Liu Y."/>
            <person name="Peng L."/>
            <person name="Chen J."/>
            <person name="Song J."/>
            <person name="Weissenbacher-Lang C."/>
            <person name="Xu J."/>
            <person name="Upham N.S."/>
            <person name="Stajich J.E."/>
            <person name="Cuomo C.A."/>
            <person name="Cushion M.T."/>
            <person name="Kovacs J.A."/>
        </authorList>
    </citation>
    <scope>NUCLEOTIDE SEQUENCE</scope>
    <source>
        <strain evidence="2">2A</strain>
    </source>
</reference>
<dbReference type="Proteomes" id="UP000663699">
    <property type="component" value="Chromosome 8"/>
</dbReference>
<name>A0A899FZT1_9ASCO</name>
<dbReference type="OrthoDB" id="2148418at2759"/>
<dbReference type="SMART" id="SM00015">
    <property type="entry name" value="IQ"/>
    <property type="match status" value="3"/>
</dbReference>
<dbReference type="Pfam" id="PF00612">
    <property type="entry name" value="IQ"/>
    <property type="match status" value="2"/>
</dbReference>
<dbReference type="InterPro" id="IPR000048">
    <property type="entry name" value="IQ_motif_EF-hand-BS"/>
</dbReference>
<feature type="region of interest" description="Disordered" evidence="1">
    <location>
        <begin position="370"/>
        <end position="405"/>
    </location>
</feature>
<dbReference type="Gene3D" id="1.20.5.190">
    <property type="match status" value="1"/>
</dbReference>
<evidence type="ECO:0000313" key="3">
    <source>
        <dbReference type="Proteomes" id="UP000663699"/>
    </source>
</evidence>
<feature type="compositionally biased region" description="Polar residues" evidence="1">
    <location>
        <begin position="370"/>
        <end position="385"/>
    </location>
</feature>
<dbReference type="PROSITE" id="PS50096">
    <property type="entry name" value="IQ"/>
    <property type="match status" value="2"/>
</dbReference>
<evidence type="ECO:0000256" key="1">
    <source>
        <dbReference type="SAM" id="MobiDB-lite"/>
    </source>
</evidence>
<keyword evidence="3" id="KW-1185">Reference proteome</keyword>
<protein>
    <submittedName>
        <fullName evidence="2">Uncharacterized protein</fullName>
    </submittedName>
</protein>
<sequence length="799" mass="91196">MDAHKGRIDEEEPKKTNENEAILDLSDGVIYFGTPTSAEKRLHAMETPPKHVSSRRKTVLLPSKAILYSAGNLNNQENSKERKNRRQSYLYATKNSVMLEQQKLQAIMDDKDFELYSNNTMEENLLFIEAPGSVERKIRKKSDIGKLSLTPSTCQKREKVSRRSSVFNTMIPRSTSTISRRKSTSLLLQRQNKTLHRTHEKDVWTSKMPLLCCIRIQATIRGYLIRKSIFLQNQAAKIIQLKYITILAKRMFFRQKRSAIIIQSAWRGWLGRMRYLEMIEACICIQRWWRQLSKEKKVKQEKAVVKVEEKEFMKNISNNSSLQGFLKKWESKKALVTATKNKDIKRNSLLGNNTDMVDSMKENIPSSLVKQLSSPQKPNTSISNESPKSFKKTKKEKNLSSYSKSGSSMTLMLKQSISTARILSNPTNSILSTSVNNYSTSFQNRSKLPRSQLAAPGFILRTSVLTDISPNLLKQDTLDVLNTPAEKNKVDGTSVVTLKASSPSPRKNPCLVSPLRKTAKKSQALGYRKTALLVPQNINSTHFSYAIPESISPQKNINHFTNNGLGSPSRHKIINQSDLASKNLQVNNEERNFPARSRTIELKTLSAPSLQSYTSTIKNTISQNLSSSYRSLNYLTLGEITKITRQNTYQNRIYRCDFKRVIVQRNYLRPPSPTAKSQSKLAAEARLRRMRFQKEKMHDYVLGPGDDDNWIPREFTPLKKGVKWNKLLEFEIGEPNHTLEKLNSSKIKVQKGCLSKKTNLIQLDDLGNVLDAREPLTPIIDKAETVIIQKFLYKGEVDE</sequence>
<dbReference type="AlphaFoldDB" id="A0A899FZT1"/>
<dbReference type="InterPro" id="IPR027417">
    <property type="entry name" value="P-loop_NTPase"/>
</dbReference>
<gene>
    <name evidence="2" type="ORF">MERGE_000052</name>
</gene>
<dbReference type="SUPFAM" id="SSF52540">
    <property type="entry name" value="P-loop containing nucleoside triphosphate hydrolases"/>
    <property type="match status" value="1"/>
</dbReference>
<dbReference type="EMBL" id="CP054539">
    <property type="protein sequence ID" value="QSL65774.1"/>
    <property type="molecule type" value="Genomic_DNA"/>
</dbReference>
<organism evidence="2 3">
    <name type="scientific">Pneumocystis wakefieldiae</name>
    <dbReference type="NCBI Taxonomy" id="38082"/>
    <lineage>
        <taxon>Eukaryota</taxon>
        <taxon>Fungi</taxon>
        <taxon>Dikarya</taxon>
        <taxon>Ascomycota</taxon>
        <taxon>Taphrinomycotina</taxon>
        <taxon>Pneumocystomycetes</taxon>
        <taxon>Pneumocystaceae</taxon>
        <taxon>Pneumocystis</taxon>
    </lineage>
</organism>
<accession>A0A899FZT1</accession>
<proteinExistence type="predicted"/>
<evidence type="ECO:0000313" key="2">
    <source>
        <dbReference type="EMBL" id="QSL65774.1"/>
    </source>
</evidence>